<dbReference type="PROSITE" id="PS00237">
    <property type="entry name" value="G_PROTEIN_RECEP_F1_1"/>
    <property type="match status" value="1"/>
</dbReference>
<keyword evidence="4 10" id="KW-1133">Transmembrane helix</keyword>
<proteinExistence type="inferred from homology"/>
<keyword evidence="7 9" id="KW-0675">Receptor</keyword>
<dbReference type="Pfam" id="PF00001">
    <property type="entry name" value="7tm_1"/>
    <property type="match status" value="1"/>
</dbReference>
<dbReference type="SUPFAM" id="SSF81321">
    <property type="entry name" value="Family A G protein-coupled receptor-like"/>
    <property type="match status" value="1"/>
</dbReference>
<evidence type="ECO:0000256" key="8">
    <source>
        <dbReference type="ARBA" id="ARBA00023224"/>
    </source>
</evidence>
<dbReference type="EMBL" id="JARQZJ010000010">
    <property type="protein sequence ID" value="KAK9872248.1"/>
    <property type="molecule type" value="Genomic_DNA"/>
</dbReference>
<evidence type="ECO:0000313" key="13">
    <source>
        <dbReference type="Proteomes" id="UP001431783"/>
    </source>
</evidence>
<evidence type="ECO:0000256" key="7">
    <source>
        <dbReference type="ARBA" id="ARBA00023170"/>
    </source>
</evidence>
<dbReference type="PROSITE" id="PS50262">
    <property type="entry name" value="G_PROTEIN_RECEP_F1_2"/>
    <property type="match status" value="1"/>
</dbReference>
<feature type="transmembrane region" description="Helical" evidence="10">
    <location>
        <begin position="53"/>
        <end position="72"/>
    </location>
</feature>
<comment type="caution">
    <text evidence="12">The sequence shown here is derived from an EMBL/GenBank/DDBJ whole genome shotgun (WGS) entry which is preliminary data.</text>
</comment>
<evidence type="ECO:0000313" key="12">
    <source>
        <dbReference type="EMBL" id="KAK9872248.1"/>
    </source>
</evidence>
<feature type="domain" description="G-protein coupled receptors family 1 profile" evidence="11">
    <location>
        <begin position="1"/>
        <end position="230"/>
    </location>
</feature>
<keyword evidence="8 9" id="KW-0807">Transducer</keyword>
<protein>
    <recommendedName>
        <fullName evidence="11">G-protein coupled receptors family 1 profile domain-containing protein</fullName>
    </recommendedName>
</protein>
<name>A0AAW1TUA0_9CUCU</name>
<dbReference type="InterPro" id="IPR000276">
    <property type="entry name" value="GPCR_Rhodpsn"/>
</dbReference>
<organism evidence="12 13">
    <name type="scientific">Henosepilachna vigintioctopunctata</name>
    <dbReference type="NCBI Taxonomy" id="420089"/>
    <lineage>
        <taxon>Eukaryota</taxon>
        <taxon>Metazoa</taxon>
        <taxon>Ecdysozoa</taxon>
        <taxon>Arthropoda</taxon>
        <taxon>Hexapoda</taxon>
        <taxon>Insecta</taxon>
        <taxon>Pterygota</taxon>
        <taxon>Neoptera</taxon>
        <taxon>Endopterygota</taxon>
        <taxon>Coleoptera</taxon>
        <taxon>Polyphaga</taxon>
        <taxon>Cucujiformia</taxon>
        <taxon>Coccinelloidea</taxon>
        <taxon>Coccinellidae</taxon>
        <taxon>Epilachninae</taxon>
        <taxon>Epilachnini</taxon>
        <taxon>Henosepilachna</taxon>
    </lineage>
</organism>
<dbReference type="PRINTS" id="PR00237">
    <property type="entry name" value="GPCRRHODOPSN"/>
</dbReference>
<evidence type="ECO:0000256" key="9">
    <source>
        <dbReference type="RuleBase" id="RU000688"/>
    </source>
</evidence>
<dbReference type="PANTHER" id="PTHR24243">
    <property type="entry name" value="G-PROTEIN COUPLED RECEPTOR"/>
    <property type="match status" value="1"/>
</dbReference>
<evidence type="ECO:0000256" key="4">
    <source>
        <dbReference type="ARBA" id="ARBA00022989"/>
    </source>
</evidence>
<evidence type="ECO:0000256" key="10">
    <source>
        <dbReference type="SAM" id="Phobius"/>
    </source>
</evidence>
<keyword evidence="5 9" id="KW-0297">G-protein coupled receptor</keyword>
<feature type="transmembrane region" description="Helical" evidence="10">
    <location>
        <begin position="189"/>
        <end position="208"/>
    </location>
</feature>
<comment type="subcellular location">
    <subcellularLocation>
        <location evidence="1">Membrane</location>
        <topology evidence="1">Multi-pass membrane protein</topology>
    </subcellularLocation>
</comment>
<evidence type="ECO:0000259" key="11">
    <source>
        <dbReference type="PROSITE" id="PS50262"/>
    </source>
</evidence>
<dbReference type="GO" id="GO:0004930">
    <property type="term" value="F:G protein-coupled receptor activity"/>
    <property type="evidence" value="ECO:0007669"/>
    <property type="project" value="UniProtKB-KW"/>
</dbReference>
<evidence type="ECO:0000256" key="3">
    <source>
        <dbReference type="ARBA" id="ARBA00022692"/>
    </source>
</evidence>
<dbReference type="Proteomes" id="UP001431783">
    <property type="component" value="Unassembled WGS sequence"/>
</dbReference>
<dbReference type="InterPro" id="IPR017452">
    <property type="entry name" value="GPCR_Rhodpsn_7TM"/>
</dbReference>
<dbReference type="PANTHER" id="PTHR24243:SF224">
    <property type="entry name" value="G-PROTEIN COUPLED RECEPTOR 19-RELATED"/>
    <property type="match status" value="1"/>
</dbReference>
<evidence type="ECO:0000256" key="6">
    <source>
        <dbReference type="ARBA" id="ARBA00023136"/>
    </source>
</evidence>
<evidence type="ECO:0000256" key="1">
    <source>
        <dbReference type="ARBA" id="ARBA00004141"/>
    </source>
</evidence>
<gene>
    <name evidence="12" type="ORF">WA026_017049</name>
</gene>
<feature type="transmembrane region" description="Helical" evidence="10">
    <location>
        <begin position="108"/>
        <end position="130"/>
    </location>
</feature>
<dbReference type="AlphaFoldDB" id="A0AAW1TUA0"/>
<feature type="transmembrane region" description="Helical" evidence="10">
    <location>
        <begin position="20"/>
        <end position="41"/>
    </location>
</feature>
<dbReference type="GO" id="GO:0005886">
    <property type="term" value="C:plasma membrane"/>
    <property type="evidence" value="ECO:0007669"/>
    <property type="project" value="TreeGrafter"/>
</dbReference>
<keyword evidence="3 9" id="KW-0812">Transmembrane</keyword>
<dbReference type="Gene3D" id="1.20.1070.10">
    <property type="entry name" value="Rhodopsin 7-helix transmembrane proteins"/>
    <property type="match status" value="1"/>
</dbReference>
<accession>A0AAW1TUA0</accession>
<keyword evidence="6 10" id="KW-0472">Membrane</keyword>
<sequence>MLGEFLCKMYLFIQSLSSTASILILVAICVERYFAIIYPITSKQILTPKRLKIKILLVWIASIGYSSPKFIWGRTIVNEFSNGNGIETMCILNRQLYNSKLTDMCHFVLLYCIPLLIITLLYTRIAFCLWRSSQQVRNQFDASNEHANRQNGRTTKSDNIASEKRLLRTPSSTAHNPTSSQNVLRARRGVIRMLIIVVFAFALCHLPFHARKIWQYWSTSYHGATDFSAL</sequence>
<keyword evidence="13" id="KW-1185">Reference proteome</keyword>
<evidence type="ECO:0000256" key="2">
    <source>
        <dbReference type="ARBA" id="ARBA00010663"/>
    </source>
</evidence>
<reference evidence="12 13" key="1">
    <citation type="submission" date="2023-03" db="EMBL/GenBank/DDBJ databases">
        <title>Genome insight into feeding habits of ladybird beetles.</title>
        <authorList>
            <person name="Li H.-S."/>
            <person name="Huang Y.-H."/>
            <person name="Pang H."/>
        </authorList>
    </citation>
    <scope>NUCLEOTIDE SEQUENCE [LARGE SCALE GENOMIC DNA]</scope>
    <source>
        <strain evidence="12">SYSU_2023b</strain>
        <tissue evidence="12">Whole body</tissue>
    </source>
</reference>
<comment type="similarity">
    <text evidence="2 9">Belongs to the G-protein coupled receptor 1 family.</text>
</comment>
<evidence type="ECO:0000256" key="5">
    <source>
        <dbReference type="ARBA" id="ARBA00023040"/>
    </source>
</evidence>